<name>A0ABP0CIF5_9PEZI</name>
<protein>
    <submittedName>
        <fullName evidence="1">Uncharacterized protein</fullName>
    </submittedName>
</protein>
<evidence type="ECO:0000313" key="2">
    <source>
        <dbReference type="Proteomes" id="UP001642482"/>
    </source>
</evidence>
<comment type="caution">
    <text evidence="1">The sequence shown here is derived from an EMBL/GenBank/DDBJ whole genome shotgun (WGS) entry which is preliminary data.</text>
</comment>
<sequence>MKSDSIFSVVLESYNDIWCIKDVLKAEDKIQVEDGKPLVVTKFTFSPATSMLTVLLPGSSSIIMRDAGLSDEE</sequence>
<gene>
    <name evidence="1" type="ORF">SEUCBS140593_008069</name>
</gene>
<keyword evidence="2" id="KW-1185">Reference proteome</keyword>
<dbReference type="Proteomes" id="UP001642482">
    <property type="component" value="Unassembled WGS sequence"/>
</dbReference>
<accession>A0ABP0CIF5</accession>
<proteinExistence type="predicted"/>
<dbReference type="EMBL" id="CAWUHD010000106">
    <property type="protein sequence ID" value="CAK7231867.1"/>
    <property type="molecule type" value="Genomic_DNA"/>
</dbReference>
<evidence type="ECO:0000313" key="1">
    <source>
        <dbReference type="EMBL" id="CAK7231867.1"/>
    </source>
</evidence>
<reference evidence="1 2" key="1">
    <citation type="submission" date="2024-01" db="EMBL/GenBank/DDBJ databases">
        <authorList>
            <person name="Allen C."/>
            <person name="Tagirdzhanova G."/>
        </authorList>
    </citation>
    <scope>NUCLEOTIDE SEQUENCE [LARGE SCALE GENOMIC DNA]</scope>
</reference>
<organism evidence="1 2">
    <name type="scientific">Sporothrix eucalyptigena</name>
    <dbReference type="NCBI Taxonomy" id="1812306"/>
    <lineage>
        <taxon>Eukaryota</taxon>
        <taxon>Fungi</taxon>
        <taxon>Dikarya</taxon>
        <taxon>Ascomycota</taxon>
        <taxon>Pezizomycotina</taxon>
        <taxon>Sordariomycetes</taxon>
        <taxon>Sordariomycetidae</taxon>
        <taxon>Ophiostomatales</taxon>
        <taxon>Ophiostomataceae</taxon>
        <taxon>Sporothrix</taxon>
    </lineage>
</organism>